<evidence type="ECO:0000256" key="1">
    <source>
        <dbReference type="SAM" id="Phobius"/>
    </source>
</evidence>
<keyword evidence="3" id="KW-1185">Reference proteome</keyword>
<keyword evidence="1" id="KW-0472">Membrane</keyword>
<organism evidence="2 3">
    <name type="scientific">Viridothelium virens</name>
    <name type="common">Speckled blister lichen</name>
    <name type="synonym">Trypethelium virens</name>
    <dbReference type="NCBI Taxonomy" id="1048519"/>
    <lineage>
        <taxon>Eukaryota</taxon>
        <taxon>Fungi</taxon>
        <taxon>Dikarya</taxon>
        <taxon>Ascomycota</taxon>
        <taxon>Pezizomycotina</taxon>
        <taxon>Dothideomycetes</taxon>
        <taxon>Dothideomycetes incertae sedis</taxon>
        <taxon>Trypetheliales</taxon>
        <taxon>Trypetheliaceae</taxon>
        <taxon>Viridothelium</taxon>
    </lineage>
</organism>
<feature type="transmembrane region" description="Helical" evidence="1">
    <location>
        <begin position="128"/>
        <end position="149"/>
    </location>
</feature>
<dbReference type="EMBL" id="ML991776">
    <property type="protein sequence ID" value="KAF2238336.1"/>
    <property type="molecule type" value="Genomic_DNA"/>
</dbReference>
<keyword evidence="1" id="KW-1133">Transmembrane helix</keyword>
<name>A0A6A6HJN7_VIRVR</name>
<feature type="transmembrane region" description="Helical" evidence="1">
    <location>
        <begin position="161"/>
        <end position="181"/>
    </location>
</feature>
<accession>A0A6A6HJN7</accession>
<evidence type="ECO:0000313" key="2">
    <source>
        <dbReference type="EMBL" id="KAF2238336.1"/>
    </source>
</evidence>
<feature type="transmembrane region" description="Helical" evidence="1">
    <location>
        <begin position="7"/>
        <end position="27"/>
    </location>
</feature>
<proteinExistence type="predicted"/>
<gene>
    <name evidence="2" type="ORF">EV356DRAFT_529325</name>
</gene>
<protein>
    <submittedName>
        <fullName evidence="2">Uncharacterized protein</fullName>
    </submittedName>
</protein>
<sequence>MRVELAFALFSSFAVFMLGLFSFIGGYRPGFAQSLYLIEWQGLSDQYYTARLHFLSVCTDSKVQTASHSWATTTVCHSIHGDPQAGFIWPRKDAHNGRNHSTISFGTCDGGAGPADACLTYHLEYIKVFWAVGFSLSGLTALVITPQLFTSRRQPLTPNKILSIAATICLLVGASGMSHLARRPYSGTLDTQYSASFDVRDWTASGVYTSASATLIAIMWLAVALMMSVVALVWMDRLVVAGSDPEGHDGVELLEFRRG</sequence>
<reference evidence="2" key="1">
    <citation type="journal article" date="2020" name="Stud. Mycol.">
        <title>101 Dothideomycetes genomes: a test case for predicting lifestyles and emergence of pathogens.</title>
        <authorList>
            <person name="Haridas S."/>
            <person name="Albert R."/>
            <person name="Binder M."/>
            <person name="Bloem J."/>
            <person name="Labutti K."/>
            <person name="Salamov A."/>
            <person name="Andreopoulos B."/>
            <person name="Baker S."/>
            <person name="Barry K."/>
            <person name="Bills G."/>
            <person name="Bluhm B."/>
            <person name="Cannon C."/>
            <person name="Castanera R."/>
            <person name="Culley D."/>
            <person name="Daum C."/>
            <person name="Ezra D."/>
            <person name="Gonzalez J."/>
            <person name="Henrissat B."/>
            <person name="Kuo A."/>
            <person name="Liang C."/>
            <person name="Lipzen A."/>
            <person name="Lutzoni F."/>
            <person name="Magnuson J."/>
            <person name="Mondo S."/>
            <person name="Nolan M."/>
            <person name="Ohm R."/>
            <person name="Pangilinan J."/>
            <person name="Park H.-J."/>
            <person name="Ramirez L."/>
            <person name="Alfaro M."/>
            <person name="Sun H."/>
            <person name="Tritt A."/>
            <person name="Yoshinaga Y."/>
            <person name="Zwiers L.-H."/>
            <person name="Turgeon B."/>
            <person name="Goodwin S."/>
            <person name="Spatafora J."/>
            <person name="Crous P."/>
            <person name="Grigoriev I."/>
        </authorList>
    </citation>
    <scope>NUCLEOTIDE SEQUENCE</scope>
    <source>
        <strain evidence="2">Tuck. ex Michener</strain>
    </source>
</reference>
<dbReference type="Proteomes" id="UP000800092">
    <property type="component" value="Unassembled WGS sequence"/>
</dbReference>
<keyword evidence="1" id="KW-0812">Transmembrane</keyword>
<evidence type="ECO:0000313" key="3">
    <source>
        <dbReference type="Proteomes" id="UP000800092"/>
    </source>
</evidence>
<dbReference type="AlphaFoldDB" id="A0A6A6HJN7"/>
<feature type="transmembrane region" description="Helical" evidence="1">
    <location>
        <begin position="211"/>
        <end position="234"/>
    </location>
</feature>